<evidence type="ECO:0000313" key="2">
    <source>
        <dbReference type="WBParaSite" id="ES5_v2.g27115.t1"/>
    </source>
</evidence>
<name>A0AC34GCI5_9BILA</name>
<organism evidence="1 2">
    <name type="scientific">Panagrolaimus sp. ES5</name>
    <dbReference type="NCBI Taxonomy" id="591445"/>
    <lineage>
        <taxon>Eukaryota</taxon>
        <taxon>Metazoa</taxon>
        <taxon>Ecdysozoa</taxon>
        <taxon>Nematoda</taxon>
        <taxon>Chromadorea</taxon>
        <taxon>Rhabditida</taxon>
        <taxon>Tylenchina</taxon>
        <taxon>Panagrolaimomorpha</taxon>
        <taxon>Panagrolaimoidea</taxon>
        <taxon>Panagrolaimidae</taxon>
        <taxon>Panagrolaimus</taxon>
    </lineage>
</organism>
<accession>A0AC34GCI5</accession>
<protein>
    <submittedName>
        <fullName evidence="2">Dynactin subunit 5</fullName>
    </submittedName>
</protein>
<evidence type="ECO:0000313" key="1">
    <source>
        <dbReference type="Proteomes" id="UP000887579"/>
    </source>
</evidence>
<sequence>MIEEDCVIEAVQIGSYVHIGAGSIIGNGVIVKDCSIILPKSVIPPNQIIPPFTVFGGNPAKQIEDAPETTQILMTQATTDYYQQYVPQTPELIKKYDDEIQQQTEQLKQIQEELALN</sequence>
<dbReference type="WBParaSite" id="ES5_v2.g27115.t1">
    <property type="protein sequence ID" value="ES5_v2.g27115.t1"/>
    <property type="gene ID" value="ES5_v2.g27115"/>
</dbReference>
<proteinExistence type="predicted"/>
<reference evidence="2" key="1">
    <citation type="submission" date="2022-11" db="UniProtKB">
        <authorList>
            <consortium name="WormBaseParasite"/>
        </authorList>
    </citation>
    <scope>IDENTIFICATION</scope>
</reference>
<dbReference type="Proteomes" id="UP000887579">
    <property type="component" value="Unplaced"/>
</dbReference>